<evidence type="ECO:0000256" key="6">
    <source>
        <dbReference type="PIRSR" id="PIRSR006809-1"/>
    </source>
</evidence>
<comment type="cofactor">
    <cofactor evidence="7">
        <name>Mg(2+)</name>
        <dbReference type="ChEBI" id="CHEBI:18420"/>
    </cofactor>
</comment>
<name>A0A367XG80_9PROT</name>
<accession>A0A367XG80</accession>
<dbReference type="AlphaFoldDB" id="A0A367XG80"/>
<evidence type="ECO:0000256" key="2">
    <source>
        <dbReference type="ARBA" id="ARBA00022741"/>
    </source>
</evidence>
<keyword evidence="8" id="KW-0175">Coiled coil</keyword>
<dbReference type="Proteomes" id="UP000252517">
    <property type="component" value="Unassembled WGS sequence"/>
</dbReference>
<dbReference type="RefSeq" id="WP_404969415.1">
    <property type="nucleotide sequence ID" value="NZ_JPWH01000003.1"/>
</dbReference>
<evidence type="ECO:0000256" key="8">
    <source>
        <dbReference type="SAM" id="Coils"/>
    </source>
</evidence>
<feature type="binding site" evidence="7">
    <location>
        <position position="238"/>
    </location>
    <ligand>
        <name>Mg(2+)</name>
        <dbReference type="ChEBI" id="CHEBI:18420"/>
    </ligand>
</feature>
<feature type="coiled-coil region" evidence="8">
    <location>
        <begin position="171"/>
        <end position="198"/>
    </location>
</feature>
<feature type="domain" description="Hflx-type G" evidence="9">
    <location>
        <begin position="205"/>
        <end position="377"/>
    </location>
</feature>
<evidence type="ECO:0000313" key="11">
    <source>
        <dbReference type="Proteomes" id="UP000252517"/>
    </source>
</evidence>
<proteinExistence type="inferred from homology"/>
<dbReference type="PANTHER" id="PTHR10229:SF0">
    <property type="entry name" value="GTP-BINDING PROTEIN 6-RELATED"/>
    <property type="match status" value="1"/>
</dbReference>
<evidence type="ECO:0000259" key="9">
    <source>
        <dbReference type="PROSITE" id="PS51705"/>
    </source>
</evidence>
<keyword evidence="5" id="KW-0963">Cytoplasm</keyword>
<protein>
    <recommendedName>
        <fullName evidence="5">GTPase HflX</fullName>
    </recommendedName>
    <alternativeName>
        <fullName evidence="5">GTP-binding protein HflX</fullName>
    </alternativeName>
</protein>
<comment type="subunit">
    <text evidence="5">Monomer. Associates with the 50S ribosomal subunit.</text>
</comment>
<dbReference type="HAMAP" id="MF_00900">
    <property type="entry name" value="GTPase_HflX"/>
    <property type="match status" value="1"/>
</dbReference>
<evidence type="ECO:0000256" key="5">
    <source>
        <dbReference type="HAMAP-Rule" id="MF_00900"/>
    </source>
</evidence>
<dbReference type="InterPro" id="IPR025121">
    <property type="entry name" value="GTPase_HflX_N"/>
</dbReference>
<dbReference type="GO" id="GO:0046872">
    <property type="term" value="F:metal ion binding"/>
    <property type="evidence" value="ECO:0007669"/>
    <property type="project" value="UniProtKB-KW"/>
</dbReference>
<keyword evidence="2 5" id="KW-0547">Nucleotide-binding</keyword>
<keyword evidence="3 7" id="KW-0460">Magnesium</keyword>
<dbReference type="InterPro" id="IPR027417">
    <property type="entry name" value="P-loop_NTPase"/>
</dbReference>
<comment type="subcellular location">
    <subcellularLocation>
        <location evidence="5">Cytoplasm</location>
    </subcellularLocation>
    <text evidence="5">May associate with membranes.</text>
</comment>
<keyword evidence="4 5" id="KW-0342">GTP-binding</keyword>
<keyword evidence="1 7" id="KW-0479">Metal-binding</keyword>
<dbReference type="Pfam" id="PF19275">
    <property type="entry name" value="HflX_C"/>
    <property type="match status" value="1"/>
</dbReference>
<feature type="binding site" evidence="6">
    <location>
        <begin position="211"/>
        <end position="218"/>
    </location>
    <ligand>
        <name>GTP</name>
        <dbReference type="ChEBI" id="CHEBI:37565"/>
    </ligand>
</feature>
<feature type="binding site" evidence="6">
    <location>
        <begin position="258"/>
        <end position="261"/>
    </location>
    <ligand>
        <name>GTP</name>
        <dbReference type="ChEBI" id="CHEBI:37565"/>
    </ligand>
</feature>
<feature type="binding site" evidence="7">
    <location>
        <position position="218"/>
    </location>
    <ligand>
        <name>Mg(2+)</name>
        <dbReference type="ChEBI" id="CHEBI:18420"/>
    </ligand>
</feature>
<reference evidence="10 11" key="1">
    <citation type="submission" date="2014-07" db="EMBL/GenBank/DDBJ databases">
        <title>Draft genome sequence of Thalassospira profundimaris S25-3-2.</title>
        <authorList>
            <person name="Lai Q."/>
            <person name="Shao Z."/>
        </authorList>
    </citation>
    <scope>NUCLEOTIDE SEQUENCE [LARGE SCALE GENOMIC DNA]</scope>
    <source>
        <strain evidence="10 11">S25-3-2</strain>
    </source>
</reference>
<dbReference type="Pfam" id="PF01926">
    <property type="entry name" value="MMR_HSR1"/>
    <property type="match status" value="1"/>
</dbReference>
<dbReference type="GO" id="GO:0043022">
    <property type="term" value="F:ribosome binding"/>
    <property type="evidence" value="ECO:0007669"/>
    <property type="project" value="TreeGrafter"/>
</dbReference>
<comment type="caution">
    <text evidence="10">The sequence shown here is derived from an EMBL/GenBank/DDBJ whole genome shotgun (WGS) entry which is preliminary data.</text>
</comment>
<evidence type="ECO:0000256" key="7">
    <source>
        <dbReference type="PIRSR" id="PIRSR006809-2"/>
    </source>
</evidence>
<dbReference type="GO" id="GO:0005525">
    <property type="term" value="F:GTP binding"/>
    <property type="evidence" value="ECO:0007669"/>
    <property type="project" value="UniProtKB-UniRule"/>
</dbReference>
<dbReference type="GO" id="GO:0005737">
    <property type="term" value="C:cytoplasm"/>
    <property type="evidence" value="ECO:0007669"/>
    <property type="project" value="UniProtKB-SubCell"/>
</dbReference>
<feature type="binding site" evidence="6">
    <location>
        <begin position="355"/>
        <end position="357"/>
    </location>
    <ligand>
        <name>GTP</name>
        <dbReference type="ChEBI" id="CHEBI:37565"/>
    </ligand>
</feature>
<dbReference type="EMBL" id="JPWH01000003">
    <property type="protein sequence ID" value="RCK52646.1"/>
    <property type="molecule type" value="Genomic_DNA"/>
</dbReference>
<dbReference type="STRING" id="502049.TH15_12375"/>
<evidence type="ECO:0000313" key="10">
    <source>
        <dbReference type="EMBL" id="RCK52646.1"/>
    </source>
</evidence>
<dbReference type="InterPro" id="IPR045498">
    <property type="entry name" value="HflX_C"/>
</dbReference>
<dbReference type="PANTHER" id="PTHR10229">
    <property type="entry name" value="GTP-BINDING PROTEIN HFLX"/>
    <property type="match status" value="1"/>
</dbReference>
<feature type="binding site" evidence="6">
    <location>
        <begin position="236"/>
        <end position="240"/>
    </location>
    <ligand>
        <name>GTP</name>
        <dbReference type="ChEBI" id="CHEBI:37565"/>
    </ligand>
</feature>
<dbReference type="InterPro" id="IPR032305">
    <property type="entry name" value="GTP-bd_M"/>
</dbReference>
<dbReference type="Gene3D" id="6.10.250.2860">
    <property type="match status" value="1"/>
</dbReference>
<dbReference type="Gene3D" id="3.40.50.300">
    <property type="entry name" value="P-loop containing nucleotide triphosphate hydrolases"/>
    <property type="match status" value="1"/>
</dbReference>
<gene>
    <name evidence="5" type="primary">hflX</name>
    <name evidence="10" type="ORF">TH25_06325</name>
</gene>
<dbReference type="PIRSF" id="PIRSF006809">
    <property type="entry name" value="GTP-binding_hflX_prd"/>
    <property type="match status" value="1"/>
</dbReference>
<comment type="similarity">
    <text evidence="5">Belongs to the TRAFAC class OBG-HflX-like GTPase superfamily. HflX GTPase family.</text>
</comment>
<dbReference type="Pfam" id="PF13167">
    <property type="entry name" value="GTP-bdg_N"/>
    <property type="match status" value="1"/>
</dbReference>
<evidence type="ECO:0000256" key="3">
    <source>
        <dbReference type="ARBA" id="ARBA00022842"/>
    </source>
</evidence>
<dbReference type="CDD" id="cd01878">
    <property type="entry name" value="HflX"/>
    <property type="match status" value="1"/>
</dbReference>
<dbReference type="NCBIfam" id="TIGR03156">
    <property type="entry name" value="GTP_HflX"/>
    <property type="match status" value="1"/>
</dbReference>
<feature type="binding site" evidence="6">
    <location>
        <begin position="328"/>
        <end position="331"/>
    </location>
    <ligand>
        <name>GTP</name>
        <dbReference type="ChEBI" id="CHEBI:37565"/>
    </ligand>
</feature>
<organism evidence="10 11">
    <name type="scientific">Thalassospira profundimaris</name>
    <dbReference type="NCBI Taxonomy" id="502049"/>
    <lineage>
        <taxon>Bacteria</taxon>
        <taxon>Pseudomonadati</taxon>
        <taxon>Pseudomonadota</taxon>
        <taxon>Alphaproteobacteria</taxon>
        <taxon>Rhodospirillales</taxon>
        <taxon>Thalassospiraceae</taxon>
        <taxon>Thalassospira</taxon>
    </lineage>
</organism>
<evidence type="ECO:0000256" key="1">
    <source>
        <dbReference type="ARBA" id="ARBA00022723"/>
    </source>
</evidence>
<dbReference type="Gene3D" id="3.40.50.11060">
    <property type="entry name" value="GTPase HflX, N-terminal domain"/>
    <property type="match status" value="1"/>
</dbReference>
<dbReference type="GO" id="GO:0003924">
    <property type="term" value="F:GTPase activity"/>
    <property type="evidence" value="ECO:0007669"/>
    <property type="project" value="UniProtKB-UniRule"/>
</dbReference>
<dbReference type="InterPro" id="IPR030394">
    <property type="entry name" value="G_HFLX_dom"/>
</dbReference>
<dbReference type="InterPro" id="IPR016496">
    <property type="entry name" value="GTPase_HflX"/>
</dbReference>
<dbReference type="InterPro" id="IPR042108">
    <property type="entry name" value="GTPase_HflX_N_sf"/>
</dbReference>
<dbReference type="PROSITE" id="PS51705">
    <property type="entry name" value="G_HFLX"/>
    <property type="match status" value="1"/>
</dbReference>
<dbReference type="SUPFAM" id="SSF52540">
    <property type="entry name" value="P-loop containing nucleoside triphosphate hydrolases"/>
    <property type="match status" value="1"/>
</dbReference>
<dbReference type="PRINTS" id="PR00326">
    <property type="entry name" value="GTP1OBG"/>
</dbReference>
<sequence length="439" mass="49302">MDDKDARPRVLVIHPDPKRIDADSVWRDAQSRLDEAVNLTGALDFDVSGAEIVSVAKPRPATLFGTGTVEKIGGWIRDEEADLVMVNGQLTPIQQRNLEREWKAKVIDRTGLILEIFANRAQTREGSLQVQLALLSYQRSRLVRTWTHLERQRGGRGFLAGPGERQIEIDRRLIGDKLAKLRRELDEVKRTRDLHRKARRRVPYPIVALVGYTNAGKSTLFNRLTQSDVFAEDMLFATLDPTMRGLELPSGRKVIMSDTVGFVSDLPHDLVAAFRATLEEVLEADLIVHVRDASSPETDAQKQDVLEVLKELGLQQVIDGAELVEALNKVDLLDEEDRLAVLEQSSRQNNTIVVSALTGENCDSLLRLIEDRLTAEMPVFQVLVPYANGKALAGLYQQGEVLNRIEGNDGISIEIRLDETRLGRFEDWCQKNGLELYSV</sequence>
<dbReference type="Pfam" id="PF16360">
    <property type="entry name" value="GTP-bdg_M"/>
    <property type="match status" value="1"/>
</dbReference>
<dbReference type="InterPro" id="IPR006073">
    <property type="entry name" value="GTP-bd"/>
</dbReference>
<evidence type="ECO:0000256" key="4">
    <source>
        <dbReference type="ARBA" id="ARBA00023134"/>
    </source>
</evidence>
<comment type="function">
    <text evidence="5">GTPase that associates with the 50S ribosomal subunit and may have a role during protein synthesis or ribosome biogenesis.</text>
</comment>